<evidence type="ECO:0000256" key="13">
    <source>
        <dbReference type="SAM" id="MobiDB-lite"/>
    </source>
</evidence>
<evidence type="ECO:0000256" key="4">
    <source>
        <dbReference type="ARBA" id="ARBA00022448"/>
    </source>
</evidence>
<comment type="caution">
    <text evidence="15">The sequence shown here is derived from an EMBL/GenBank/DDBJ whole genome shotgun (WGS) entry which is preliminary data.</text>
</comment>
<dbReference type="Gene3D" id="1.20.1260.140">
    <property type="entry name" value="Alternative oxidase"/>
    <property type="match status" value="1"/>
</dbReference>
<keyword evidence="4" id="KW-0813">Transport</keyword>
<evidence type="ECO:0000256" key="11">
    <source>
        <dbReference type="ARBA" id="ARBA00023004"/>
    </source>
</evidence>
<evidence type="ECO:0000256" key="1">
    <source>
        <dbReference type="ARBA" id="ARBA00001962"/>
    </source>
</evidence>
<feature type="region of interest" description="Disordered" evidence="13">
    <location>
        <begin position="429"/>
        <end position="460"/>
    </location>
</feature>
<keyword evidence="8" id="KW-0249">Electron transport</keyword>
<dbReference type="GO" id="GO:0010230">
    <property type="term" value="P:alternative respiration"/>
    <property type="evidence" value="ECO:0007669"/>
    <property type="project" value="TreeGrafter"/>
</dbReference>
<evidence type="ECO:0000313" key="16">
    <source>
        <dbReference type="Proteomes" id="UP000530660"/>
    </source>
</evidence>
<evidence type="ECO:0000256" key="10">
    <source>
        <dbReference type="ARBA" id="ARBA00023002"/>
    </source>
</evidence>
<dbReference type="PANTHER" id="PTHR31803:SF19">
    <property type="entry name" value="UBIQUINOL OXIDASE"/>
    <property type="match status" value="1"/>
</dbReference>
<keyword evidence="16" id="KW-1185">Reference proteome</keyword>
<evidence type="ECO:0000256" key="6">
    <source>
        <dbReference type="ARBA" id="ARBA00022692"/>
    </source>
</evidence>
<feature type="region of interest" description="Disordered" evidence="13">
    <location>
        <begin position="364"/>
        <end position="398"/>
    </location>
</feature>
<dbReference type="GO" id="GO:0005739">
    <property type="term" value="C:mitochondrion"/>
    <property type="evidence" value="ECO:0007669"/>
    <property type="project" value="TreeGrafter"/>
</dbReference>
<evidence type="ECO:0000256" key="14">
    <source>
        <dbReference type="SAM" id="Phobius"/>
    </source>
</evidence>
<evidence type="ECO:0000256" key="9">
    <source>
        <dbReference type="ARBA" id="ARBA00022989"/>
    </source>
</evidence>
<evidence type="ECO:0000256" key="5">
    <source>
        <dbReference type="ARBA" id="ARBA00022660"/>
    </source>
</evidence>
<keyword evidence="12 14" id="KW-0472">Membrane</keyword>
<comment type="cofactor">
    <cofactor evidence="1">
        <name>Fe cation</name>
        <dbReference type="ChEBI" id="CHEBI:24875"/>
    </cofactor>
</comment>
<dbReference type="Proteomes" id="UP000530660">
    <property type="component" value="Unassembled WGS sequence"/>
</dbReference>
<evidence type="ECO:0008006" key="17">
    <source>
        <dbReference type="Google" id="ProtNLM"/>
    </source>
</evidence>
<proteinExistence type="inferred from homology"/>
<keyword evidence="10" id="KW-0560">Oxidoreductase</keyword>
<dbReference type="AlphaFoldDB" id="A0A7J7IHR1"/>
<organism evidence="15 16">
    <name type="scientific">Cyanidiococcus yangmingshanensis</name>
    <dbReference type="NCBI Taxonomy" id="2690220"/>
    <lineage>
        <taxon>Eukaryota</taxon>
        <taxon>Rhodophyta</taxon>
        <taxon>Bangiophyceae</taxon>
        <taxon>Cyanidiales</taxon>
        <taxon>Cyanidiaceae</taxon>
        <taxon>Cyanidiococcus</taxon>
    </lineage>
</organism>
<protein>
    <recommendedName>
        <fullName evidence="17">Alternative oxidase, mitochondrial</fullName>
    </recommendedName>
</protein>
<name>A0A7J7IHR1_9RHOD</name>
<dbReference type="Pfam" id="PF01786">
    <property type="entry name" value="AOX"/>
    <property type="match status" value="1"/>
</dbReference>
<keyword evidence="11" id="KW-0408">Iron</keyword>
<dbReference type="InterPro" id="IPR002680">
    <property type="entry name" value="AOX"/>
</dbReference>
<dbReference type="GO" id="GO:0046872">
    <property type="term" value="F:metal ion binding"/>
    <property type="evidence" value="ECO:0007669"/>
    <property type="project" value="UniProtKB-KW"/>
</dbReference>
<feature type="transmembrane region" description="Helical" evidence="14">
    <location>
        <begin position="245"/>
        <end position="265"/>
    </location>
</feature>
<dbReference type="OrthoDB" id="4493at2759"/>
<keyword evidence="7" id="KW-0479">Metal-binding</keyword>
<dbReference type="GO" id="GO:0009916">
    <property type="term" value="F:alternative oxidase activity"/>
    <property type="evidence" value="ECO:0007669"/>
    <property type="project" value="InterPro"/>
</dbReference>
<dbReference type="InterPro" id="IPR038659">
    <property type="entry name" value="AOX_sf"/>
</dbReference>
<keyword evidence="6 14" id="KW-0812">Transmembrane</keyword>
<evidence type="ECO:0000256" key="8">
    <source>
        <dbReference type="ARBA" id="ARBA00022982"/>
    </source>
</evidence>
<dbReference type="GO" id="GO:0016020">
    <property type="term" value="C:membrane"/>
    <property type="evidence" value="ECO:0007669"/>
    <property type="project" value="UniProtKB-SubCell"/>
</dbReference>
<keyword evidence="9 14" id="KW-1133">Transmembrane helix</keyword>
<evidence type="ECO:0000256" key="3">
    <source>
        <dbReference type="ARBA" id="ARBA00008388"/>
    </source>
</evidence>
<evidence type="ECO:0000256" key="12">
    <source>
        <dbReference type="ARBA" id="ARBA00023136"/>
    </source>
</evidence>
<dbReference type="PANTHER" id="PTHR31803">
    <property type="entry name" value="ALTERNATIVE OXIDASE"/>
    <property type="match status" value="1"/>
</dbReference>
<reference evidence="15 16" key="1">
    <citation type="journal article" date="2020" name="J. Phycol.">
        <title>Comparative genome analysis reveals Cyanidiococcus gen. nov., a new extremophilic red algal genus sister to Cyanidioschyzon (Cyanidioschyzonaceae, Rhodophyta).</title>
        <authorList>
            <person name="Liu S.-L."/>
            <person name="Chiang Y.-R."/>
            <person name="Yoon H.S."/>
            <person name="Fu H.-Y."/>
        </authorList>
    </citation>
    <scope>NUCLEOTIDE SEQUENCE [LARGE SCALE GENOMIC DNA]</scope>
    <source>
        <strain evidence="15 16">THAL066</strain>
    </source>
</reference>
<comment type="subcellular location">
    <subcellularLocation>
        <location evidence="2">Membrane</location>
    </subcellularLocation>
</comment>
<evidence type="ECO:0000313" key="15">
    <source>
        <dbReference type="EMBL" id="KAF6002270.1"/>
    </source>
</evidence>
<keyword evidence="5" id="KW-0679">Respiratory chain</keyword>
<evidence type="ECO:0000256" key="2">
    <source>
        <dbReference type="ARBA" id="ARBA00004370"/>
    </source>
</evidence>
<sequence length="460" mass="52915">MYFAGMWTQNAPRSTEISLPSLKEGGCVNYDRINAQYGAFVGPLTALLGHSKATQTGRRRQLAADTRRVRLRSARSVQMCKRPTSGQLDNFFVLTGQQFMRELGAFFEAVTVSAKLRTGEASQASARLNELEISDTAVSERENIRERNTGYLARAPWLSRQTYQLSCRIIEAVFRNRPIARFWFLEMVARVPYFSYLSVLHLYESLDLVHVTELRRDHFLEEWNEMHHLLIMQALGGDSRWFDRFLAYHVSMVYYWALVVLYLFAPSISYNFGELLEKHAYDTYAVFVEQNEALLQRLPAPGIARQYYQEGERFLFRQDAVSKEEHGATRPAIETLYDVFVNIRDDEAEHVKMMEYCQSEIVRKKSPTASRPKPSVEHATAQNKPSEDVASTRLSSNRIRSPADQLRWSRWSAVADEWRLKRNTHRLPLATPSAAAWPRISTASPERRDCSTPIPSNPVS</sequence>
<gene>
    <name evidence="15" type="ORF">F1559_003659</name>
</gene>
<evidence type="ECO:0000256" key="7">
    <source>
        <dbReference type="ARBA" id="ARBA00022723"/>
    </source>
</evidence>
<accession>A0A7J7IHR1</accession>
<comment type="similarity">
    <text evidence="3">Belongs to the alternative oxidase family.</text>
</comment>
<dbReference type="EMBL" id="VWRR01000011">
    <property type="protein sequence ID" value="KAF6002270.1"/>
    <property type="molecule type" value="Genomic_DNA"/>
</dbReference>